<reference evidence="2" key="1">
    <citation type="journal article" date="2020" name="Stud. Mycol.">
        <title>101 Dothideomycetes genomes: a test case for predicting lifestyles and emergence of pathogens.</title>
        <authorList>
            <person name="Haridas S."/>
            <person name="Albert R."/>
            <person name="Binder M."/>
            <person name="Bloem J."/>
            <person name="Labutti K."/>
            <person name="Salamov A."/>
            <person name="Andreopoulos B."/>
            <person name="Baker S."/>
            <person name="Barry K."/>
            <person name="Bills G."/>
            <person name="Bluhm B."/>
            <person name="Cannon C."/>
            <person name="Castanera R."/>
            <person name="Culley D."/>
            <person name="Daum C."/>
            <person name="Ezra D."/>
            <person name="Gonzalez J."/>
            <person name="Henrissat B."/>
            <person name="Kuo A."/>
            <person name="Liang C."/>
            <person name="Lipzen A."/>
            <person name="Lutzoni F."/>
            <person name="Magnuson J."/>
            <person name="Mondo S."/>
            <person name="Nolan M."/>
            <person name="Ohm R."/>
            <person name="Pangilinan J."/>
            <person name="Park H.-J."/>
            <person name="Ramirez L."/>
            <person name="Alfaro M."/>
            <person name="Sun H."/>
            <person name="Tritt A."/>
            <person name="Yoshinaga Y."/>
            <person name="Zwiers L.-H."/>
            <person name="Turgeon B."/>
            <person name="Goodwin S."/>
            <person name="Spatafora J."/>
            <person name="Crous P."/>
            <person name="Grigoriev I."/>
        </authorList>
    </citation>
    <scope>NUCLEOTIDE SEQUENCE</scope>
    <source>
        <strain evidence="2">CBS 279.74</strain>
    </source>
</reference>
<protein>
    <recommendedName>
        <fullName evidence="1">BTB domain-containing protein</fullName>
    </recommendedName>
</protein>
<dbReference type="SUPFAM" id="SSF54695">
    <property type="entry name" value="POZ domain"/>
    <property type="match status" value="1"/>
</dbReference>
<dbReference type="CDD" id="cd18186">
    <property type="entry name" value="BTB_POZ_ZBTB_KLHL-like"/>
    <property type="match status" value="1"/>
</dbReference>
<keyword evidence="3" id="KW-1185">Reference proteome</keyword>
<dbReference type="InterPro" id="IPR000210">
    <property type="entry name" value="BTB/POZ_dom"/>
</dbReference>
<evidence type="ECO:0000313" key="3">
    <source>
        <dbReference type="Proteomes" id="UP000799428"/>
    </source>
</evidence>
<dbReference type="PANTHER" id="PTHR47843">
    <property type="entry name" value="BTB DOMAIN-CONTAINING PROTEIN-RELATED"/>
    <property type="match status" value="1"/>
</dbReference>
<evidence type="ECO:0000259" key="1">
    <source>
        <dbReference type="PROSITE" id="PS50097"/>
    </source>
</evidence>
<dbReference type="EMBL" id="MU005766">
    <property type="protein sequence ID" value="KAF2712685.1"/>
    <property type="molecule type" value="Genomic_DNA"/>
</dbReference>
<evidence type="ECO:0000313" key="2">
    <source>
        <dbReference type="EMBL" id="KAF2712685.1"/>
    </source>
</evidence>
<gene>
    <name evidence="2" type="ORF">K504DRAFT_489061</name>
</gene>
<proteinExistence type="predicted"/>
<dbReference type="PROSITE" id="PS50097">
    <property type="entry name" value="BTB"/>
    <property type="match status" value="1"/>
</dbReference>
<accession>A0A6G1KJG1</accession>
<sequence length="242" mass="27650">MSESLDFAKSPMCGASMKRTIQLHQGPTMEVIVGADVDQRMTWYLPKALLSHHSGFFRAACNQPFKEGLENTITLSDVDPKVFEVFVQWLYHDRFPCDFATIGCDLQLRVWPGFQTWILGDKFMAKEFQDCSMRWIWEYHAPHGDEGVAVILPEEAQYCYENTLPKSKLRKFVSDSLCQSWGDSAYACDKLGWESVFVDHMELALDVLFHSGGYARRTVKSVESYFENPFHNGQPHASPATT</sequence>
<dbReference type="Proteomes" id="UP000799428">
    <property type="component" value="Unassembled WGS sequence"/>
</dbReference>
<name>A0A6G1KJG1_9PLEO</name>
<dbReference type="AlphaFoldDB" id="A0A6G1KJG1"/>
<dbReference type="Gene3D" id="3.30.710.10">
    <property type="entry name" value="Potassium Channel Kv1.1, Chain A"/>
    <property type="match status" value="1"/>
</dbReference>
<dbReference type="PANTHER" id="PTHR47843:SF2">
    <property type="entry name" value="BTB DOMAIN-CONTAINING PROTEIN"/>
    <property type="match status" value="1"/>
</dbReference>
<dbReference type="OrthoDB" id="194443at2759"/>
<organism evidence="2 3">
    <name type="scientific">Pleomassaria siparia CBS 279.74</name>
    <dbReference type="NCBI Taxonomy" id="1314801"/>
    <lineage>
        <taxon>Eukaryota</taxon>
        <taxon>Fungi</taxon>
        <taxon>Dikarya</taxon>
        <taxon>Ascomycota</taxon>
        <taxon>Pezizomycotina</taxon>
        <taxon>Dothideomycetes</taxon>
        <taxon>Pleosporomycetidae</taxon>
        <taxon>Pleosporales</taxon>
        <taxon>Pleomassariaceae</taxon>
        <taxon>Pleomassaria</taxon>
    </lineage>
</organism>
<dbReference type="Pfam" id="PF00651">
    <property type="entry name" value="BTB"/>
    <property type="match status" value="1"/>
</dbReference>
<dbReference type="InterPro" id="IPR011333">
    <property type="entry name" value="SKP1/BTB/POZ_sf"/>
</dbReference>
<feature type="domain" description="BTB" evidence="1">
    <location>
        <begin position="29"/>
        <end position="94"/>
    </location>
</feature>